<dbReference type="InterPro" id="IPR042099">
    <property type="entry name" value="ANL_N_sf"/>
</dbReference>
<evidence type="ECO:0000313" key="25">
    <source>
        <dbReference type="EMBL" id="CAH2273209.1"/>
    </source>
</evidence>
<organism evidence="25 26">
    <name type="scientific">Pelobates cultripes</name>
    <name type="common">Western spadefoot toad</name>
    <dbReference type="NCBI Taxonomy" id="61616"/>
    <lineage>
        <taxon>Eukaryota</taxon>
        <taxon>Metazoa</taxon>
        <taxon>Chordata</taxon>
        <taxon>Craniata</taxon>
        <taxon>Vertebrata</taxon>
        <taxon>Euteleostomi</taxon>
        <taxon>Amphibia</taxon>
        <taxon>Batrachia</taxon>
        <taxon>Anura</taxon>
        <taxon>Pelobatoidea</taxon>
        <taxon>Pelobatidae</taxon>
        <taxon>Pelobates</taxon>
    </lineage>
</organism>
<keyword evidence="10" id="KW-0276">Fatty acid metabolism</keyword>
<dbReference type="GO" id="GO:0004467">
    <property type="term" value="F:long-chain fatty acid-CoA ligase activity"/>
    <property type="evidence" value="ECO:0007669"/>
    <property type="project" value="UniProtKB-EC"/>
</dbReference>
<reference evidence="25" key="1">
    <citation type="submission" date="2022-03" db="EMBL/GenBank/DDBJ databases">
        <authorList>
            <person name="Alioto T."/>
            <person name="Alioto T."/>
            <person name="Gomez Garrido J."/>
        </authorList>
    </citation>
    <scope>NUCLEOTIDE SEQUENCE</scope>
</reference>
<keyword evidence="8" id="KW-0547">Nucleotide-binding</keyword>
<evidence type="ECO:0000256" key="16">
    <source>
        <dbReference type="ARBA" id="ARBA00026121"/>
    </source>
</evidence>
<protein>
    <recommendedName>
        <fullName evidence="20">Long-chain-fatty-acid--CoA ligase ACSBG1</fullName>
        <ecNumber evidence="16">6.2.1.3</ecNumber>
    </recommendedName>
    <alternativeName>
        <fullName evidence="21">Acyl-CoA synthetase bubblegum family member 1</fullName>
    </alternativeName>
</protein>
<evidence type="ECO:0000313" key="26">
    <source>
        <dbReference type="Proteomes" id="UP001295444"/>
    </source>
</evidence>
<evidence type="ECO:0000256" key="6">
    <source>
        <dbReference type="ARBA" id="ARBA00022553"/>
    </source>
</evidence>
<dbReference type="PROSITE" id="PS00455">
    <property type="entry name" value="AMP_BINDING"/>
    <property type="match status" value="1"/>
</dbReference>
<dbReference type="GO" id="GO:0031410">
    <property type="term" value="C:cytoplasmic vesicle"/>
    <property type="evidence" value="ECO:0007669"/>
    <property type="project" value="UniProtKB-SubCell"/>
</dbReference>
<evidence type="ECO:0000259" key="24">
    <source>
        <dbReference type="Pfam" id="PF00501"/>
    </source>
</evidence>
<evidence type="ECO:0000256" key="1">
    <source>
        <dbReference type="ARBA" id="ARBA00004144"/>
    </source>
</evidence>
<dbReference type="AlphaFoldDB" id="A0AAD1VVM0"/>
<evidence type="ECO:0000256" key="8">
    <source>
        <dbReference type="ARBA" id="ARBA00022741"/>
    </source>
</evidence>
<dbReference type="GO" id="GO:0005783">
    <property type="term" value="C:endoplasmic reticulum"/>
    <property type="evidence" value="ECO:0007669"/>
    <property type="project" value="TreeGrafter"/>
</dbReference>
<dbReference type="EC" id="6.2.1.3" evidence="16"/>
<dbReference type="Pfam" id="PF00501">
    <property type="entry name" value="AMP-binding"/>
    <property type="match status" value="1"/>
</dbReference>
<proteinExistence type="inferred from homology"/>
<dbReference type="PANTHER" id="PTHR43272:SF93">
    <property type="entry name" value="ACYL-COA SYNTHETASE BUBBLEGUM FAMILY MEMBER 1"/>
    <property type="match status" value="1"/>
</dbReference>
<evidence type="ECO:0000256" key="18">
    <source>
        <dbReference type="ARBA" id="ARBA00036813"/>
    </source>
</evidence>
<evidence type="ECO:0000256" key="9">
    <source>
        <dbReference type="ARBA" id="ARBA00022824"/>
    </source>
</evidence>
<keyword evidence="14" id="KW-0472">Membrane</keyword>
<evidence type="ECO:0000256" key="21">
    <source>
        <dbReference type="ARBA" id="ARBA00043191"/>
    </source>
</evidence>
<dbReference type="GO" id="GO:0005524">
    <property type="term" value="F:ATP binding"/>
    <property type="evidence" value="ECO:0007669"/>
    <property type="project" value="UniProtKB-KW"/>
</dbReference>
<evidence type="ECO:0000256" key="22">
    <source>
        <dbReference type="ARBA" id="ARBA00045256"/>
    </source>
</evidence>
<keyword evidence="13" id="KW-0443">Lipid metabolism</keyword>
<evidence type="ECO:0000256" key="15">
    <source>
        <dbReference type="ARBA" id="ARBA00023329"/>
    </source>
</evidence>
<evidence type="ECO:0000256" key="3">
    <source>
        <dbReference type="ARBA" id="ARBA00004541"/>
    </source>
</evidence>
<dbReference type="CDD" id="cd05933">
    <property type="entry name" value="ACSBG_like"/>
    <property type="match status" value="1"/>
</dbReference>
<keyword evidence="5" id="KW-0963">Cytoplasm</keyword>
<dbReference type="SUPFAM" id="SSF56801">
    <property type="entry name" value="Acetyl-CoA synthetase-like"/>
    <property type="match status" value="1"/>
</dbReference>
<dbReference type="GO" id="GO:0005886">
    <property type="term" value="C:plasma membrane"/>
    <property type="evidence" value="ECO:0007669"/>
    <property type="project" value="UniProtKB-SubCell"/>
</dbReference>
<dbReference type="Pfam" id="PF23562">
    <property type="entry name" value="AMP-binding_C_3"/>
    <property type="match status" value="1"/>
</dbReference>
<comment type="subcellular location">
    <subcellularLocation>
        <location evidence="2">Cell membrane</location>
    </subcellularLocation>
    <subcellularLocation>
        <location evidence="3">Cytoplasmic vesicle</location>
    </subcellularLocation>
    <subcellularLocation>
        <location evidence="1">Microsome</location>
    </subcellularLocation>
</comment>
<comment type="catalytic activity">
    <reaction evidence="17">
        <text>(E)-hexadec-2-enoate + ATP + CoA = (2E)-hexadecenoyl-CoA + AMP + diphosphate</text>
        <dbReference type="Rhea" id="RHEA:36139"/>
        <dbReference type="ChEBI" id="CHEBI:30616"/>
        <dbReference type="ChEBI" id="CHEBI:33019"/>
        <dbReference type="ChEBI" id="CHEBI:57287"/>
        <dbReference type="ChEBI" id="CHEBI:61526"/>
        <dbReference type="ChEBI" id="CHEBI:72745"/>
        <dbReference type="ChEBI" id="CHEBI:456215"/>
    </reaction>
</comment>
<gene>
    <name evidence="25" type="ORF">PECUL_23A011827</name>
</gene>
<evidence type="ECO:0000256" key="19">
    <source>
        <dbReference type="ARBA" id="ARBA00038034"/>
    </source>
</evidence>
<evidence type="ECO:0000256" key="20">
    <source>
        <dbReference type="ARBA" id="ARBA00040478"/>
    </source>
</evidence>
<evidence type="ECO:0000256" key="4">
    <source>
        <dbReference type="ARBA" id="ARBA00022475"/>
    </source>
</evidence>
<keyword evidence="9" id="KW-0256">Endoplasmic reticulum</keyword>
<comment type="catalytic activity">
    <reaction evidence="23">
        <text>hexadecanoate + ATP + CoA = hexadecanoyl-CoA + AMP + diphosphate</text>
        <dbReference type="Rhea" id="RHEA:30751"/>
        <dbReference type="ChEBI" id="CHEBI:7896"/>
        <dbReference type="ChEBI" id="CHEBI:30616"/>
        <dbReference type="ChEBI" id="CHEBI:33019"/>
        <dbReference type="ChEBI" id="CHEBI:57287"/>
        <dbReference type="ChEBI" id="CHEBI:57379"/>
        <dbReference type="ChEBI" id="CHEBI:456215"/>
    </reaction>
</comment>
<dbReference type="Proteomes" id="UP001295444">
    <property type="component" value="Chromosome 03"/>
</dbReference>
<name>A0AAD1VVM0_PELCU</name>
<dbReference type="InterPro" id="IPR000873">
    <property type="entry name" value="AMP-dep_synth/lig_dom"/>
</dbReference>
<evidence type="ECO:0000256" key="11">
    <source>
        <dbReference type="ARBA" id="ARBA00022840"/>
    </source>
</evidence>
<keyword evidence="11" id="KW-0067">ATP-binding</keyword>
<evidence type="ECO:0000256" key="7">
    <source>
        <dbReference type="ARBA" id="ARBA00022598"/>
    </source>
</evidence>
<comment type="function">
    <text evidence="22">Catalyzes the conversion of fatty acids such as long-chain and very long-chain fatty acids to their active form acyl-CoAs for both synthesis of cellular lipids, and degradation via beta-oxidation. Can activate diverse saturated, monosaturated and polyunsaturated fatty acids.</text>
</comment>
<evidence type="ECO:0000256" key="14">
    <source>
        <dbReference type="ARBA" id="ARBA00023136"/>
    </source>
</evidence>
<comment type="catalytic activity">
    <reaction evidence="18">
        <text>a long-chain fatty acid + ATP + CoA = a long-chain fatty acyl-CoA + AMP + diphosphate</text>
        <dbReference type="Rhea" id="RHEA:15421"/>
        <dbReference type="ChEBI" id="CHEBI:30616"/>
        <dbReference type="ChEBI" id="CHEBI:33019"/>
        <dbReference type="ChEBI" id="CHEBI:57287"/>
        <dbReference type="ChEBI" id="CHEBI:57560"/>
        <dbReference type="ChEBI" id="CHEBI:83139"/>
        <dbReference type="ChEBI" id="CHEBI:456215"/>
        <dbReference type="EC" id="6.2.1.3"/>
    </reaction>
</comment>
<evidence type="ECO:0000256" key="12">
    <source>
        <dbReference type="ARBA" id="ARBA00022848"/>
    </source>
</evidence>
<sequence length="736" mass="82181">MLSARSTLSRTWKCRCERVAAAQDSLNGLANHNYGCIKSIKENNPQFFQTEEFFIKHFGKKTSLGEEDPVVKSMEPKDDTEQSLAFTVNKTKDGLWTTAANGSIQIRIDDTCSQPAVTVHQMFLECVDKYGNLHSMSSKINGLWEHVTFLEYYKFSRRAAKSFIKLGLEPFHSVGILGFNSPEWFISAVGAVFAGGIATGIYATNSPEACHYIASDCKANIIVVENQKQLEKILQIWEKLPHLKAVVQYKGNLQEKTPNVYTWEEFVELGKDIAESQLDDLISSQKPNQCCVLIYTSGTTGNPKGVMLSHDNITWTAAQASRAGNMIPAELQQEVIVSYLPLSHIAAQIYDLWTGIKWGEHVFFAQPDALKGTLVDTLRDVQPTSHMGVPRVWEKVMERIKDVSSQAGVFRRKMLSWAMSVSFERNRSPARNGEQKPFLSTLADFLVLSKIRKALGFSRCEKHFSGAAPISAETLEFFLGLNITLYEAYGMSETTGPHFMSGPNTHRFKCCGKAVPGCRVKLVDKDDHGNGEICFWGRNVFMGYLNMEDRTREVFDDEGWLHSGDIGKLDDDGFLQVTGRIKELIITAGGENVPPVALEDAVKRHLPIVSNAVLIGDRRKFLSMLLTLKSAVEPETLEPMDNLTQEAVLFCHNAGSKATTVSEIVGQKDQAVYKAIQDGIDRVNKEAVSNAQRIQKWAILAKDFSISGGEMGPTMKIKRYAILEKYSKEVEAFYTE</sequence>
<keyword evidence="6" id="KW-0597">Phosphoprotein</keyword>
<keyword evidence="4" id="KW-1003">Cell membrane</keyword>
<dbReference type="Gene3D" id="3.40.50.12780">
    <property type="entry name" value="N-terminal domain of ligase-like"/>
    <property type="match status" value="2"/>
</dbReference>
<keyword evidence="7 25" id="KW-0436">Ligase</keyword>
<evidence type="ECO:0000256" key="17">
    <source>
        <dbReference type="ARBA" id="ARBA00036716"/>
    </source>
</evidence>
<evidence type="ECO:0000256" key="10">
    <source>
        <dbReference type="ARBA" id="ARBA00022832"/>
    </source>
</evidence>
<evidence type="ECO:0000256" key="2">
    <source>
        <dbReference type="ARBA" id="ARBA00004236"/>
    </source>
</evidence>
<accession>A0AAD1VVM0</accession>
<dbReference type="EMBL" id="OW240914">
    <property type="protein sequence ID" value="CAH2273209.1"/>
    <property type="molecule type" value="Genomic_DNA"/>
</dbReference>
<feature type="domain" description="AMP-dependent synthetase/ligase" evidence="24">
    <location>
        <begin position="142"/>
        <end position="545"/>
    </location>
</feature>
<evidence type="ECO:0000256" key="5">
    <source>
        <dbReference type="ARBA" id="ARBA00022490"/>
    </source>
</evidence>
<dbReference type="PANTHER" id="PTHR43272">
    <property type="entry name" value="LONG-CHAIN-FATTY-ACID--COA LIGASE"/>
    <property type="match status" value="1"/>
</dbReference>
<keyword evidence="26" id="KW-1185">Reference proteome</keyword>
<dbReference type="InterPro" id="IPR020845">
    <property type="entry name" value="AMP-binding_CS"/>
</dbReference>
<evidence type="ECO:0000256" key="23">
    <source>
        <dbReference type="ARBA" id="ARBA00049177"/>
    </source>
</evidence>
<evidence type="ECO:0000256" key="13">
    <source>
        <dbReference type="ARBA" id="ARBA00023098"/>
    </source>
</evidence>
<comment type="similarity">
    <text evidence="19">Belongs to the ATP-dependent AMP-binding enzyme family. Bubblegum subfamily.</text>
</comment>
<keyword evidence="12" id="KW-0492">Microsome</keyword>
<keyword evidence="15" id="KW-0968">Cytoplasmic vesicle</keyword>